<gene>
    <name evidence="2" type="ORF">VNO78_33282</name>
</gene>
<organism evidence="2 3">
    <name type="scientific">Psophocarpus tetragonolobus</name>
    <name type="common">Winged bean</name>
    <name type="synonym">Dolichos tetragonolobus</name>
    <dbReference type="NCBI Taxonomy" id="3891"/>
    <lineage>
        <taxon>Eukaryota</taxon>
        <taxon>Viridiplantae</taxon>
        <taxon>Streptophyta</taxon>
        <taxon>Embryophyta</taxon>
        <taxon>Tracheophyta</taxon>
        <taxon>Spermatophyta</taxon>
        <taxon>Magnoliopsida</taxon>
        <taxon>eudicotyledons</taxon>
        <taxon>Gunneridae</taxon>
        <taxon>Pentapetalae</taxon>
        <taxon>rosids</taxon>
        <taxon>fabids</taxon>
        <taxon>Fabales</taxon>
        <taxon>Fabaceae</taxon>
        <taxon>Papilionoideae</taxon>
        <taxon>50 kb inversion clade</taxon>
        <taxon>NPAAA clade</taxon>
        <taxon>indigoferoid/millettioid clade</taxon>
        <taxon>Phaseoleae</taxon>
        <taxon>Psophocarpus</taxon>
    </lineage>
</organism>
<evidence type="ECO:0000256" key="1">
    <source>
        <dbReference type="SAM" id="MobiDB-lite"/>
    </source>
</evidence>
<comment type="caution">
    <text evidence="2">The sequence shown here is derived from an EMBL/GenBank/DDBJ whole genome shotgun (WGS) entry which is preliminary data.</text>
</comment>
<evidence type="ECO:0000313" key="3">
    <source>
        <dbReference type="Proteomes" id="UP001386955"/>
    </source>
</evidence>
<proteinExistence type="predicted"/>
<accession>A0AAN9RS82</accession>
<keyword evidence="3" id="KW-1185">Reference proteome</keyword>
<protein>
    <submittedName>
        <fullName evidence="2">Uncharacterized protein</fullName>
    </submittedName>
</protein>
<sequence length="141" mass="15948">MQSYSSSTSSASSCWKKKELKSAAFHRKNKYMPKNANTLGSLEELVEEEGDTMGQSVREERKGMAFRKLACEAQSVWEVEECVANTFSKGCVSEDDEERKRDMSSDGVGSLNIGEPDMVSHAKKIYRMEERSQSRRESDKT</sequence>
<name>A0AAN9RS82_PSOTE</name>
<dbReference type="Proteomes" id="UP001386955">
    <property type="component" value="Unassembled WGS sequence"/>
</dbReference>
<evidence type="ECO:0000313" key="2">
    <source>
        <dbReference type="EMBL" id="KAK7380763.1"/>
    </source>
</evidence>
<dbReference type="AlphaFoldDB" id="A0AAN9RS82"/>
<feature type="compositionally biased region" description="Basic and acidic residues" evidence="1">
    <location>
        <begin position="126"/>
        <end position="141"/>
    </location>
</feature>
<dbReference type="EMBL" id="JAYMYS010000009">
    <property type="protein sequence ID" value="KAK7380763.1"/>
    <property type="molecule type" value="Genomic_DNA"/>
</dbReference>
<feature type="region of interest" description="Disordered" evidence="1">
    <location>
        <begin position="93"/>
        <end position="141"/>
    </location>
</feature>
<reference evidence="2 3" key="1">
    <citation type="submission" date="2024-01" db="EMBL/GenBank/DDBJ databases">
        <title>The genomes of 5 underutilized Papilionoideae crops provide insights into root nodulation and disease resistanc.</title>
        <authorList>
            <person name="Jiang F."/>
        </authorList>
    </citation>
    <scope>NUCLEOTIDE SEQUENCE [LARGE SCALE GENOMIC DNA]</scope>
    <source>
        <strain evidence="2">DUOXIRENSHENG_FW03</strain>
        <tissue evidence="2">Leaves</tissue>
    </source>
</reference>